<keyword evidence="2" id="KW-1185">Reference proteome</keyword>
<dbReference type="Proteomes" id="UP000036873">
    <property type="component" value="Unassembled WGS sequence"/>
</dbReference>
<reference evidence="2" key="1">
    <citation type="submission" date="2015-07" db="EMBL/GenBank/DDBJ databases">
        <title>Draft genome sequence of Acetobacterium bakii DSM 8293, a potential psychrophilic chemical producer through syngas fermentation.</title>
        <authorList>
            <person name="Song Y."/>
            <person name="Hwang S."/>
            <person name="Cho B.-K."/>
        </authorList>
    </citation>
    <scope>NUCLEOTIDE SEQUENCE [LARGE SCALE GENOMIC DNA]</scope>
    <source>
        <strain evidence="2">DSM 8239</strain>
    </source>
</reference>
<dbReference type="OrthoDB" id="1779449at2"/>
<dbReference type="STRING" id="52689.AKG39_04725"/>
<evidence type="ECO:0000313" key="1">
    <source>
        <dbReference type="EMBL" id="KNZ42742.1"/>
    </source>
</evidence>
<gene>
    <name evidence="1" type="ORF">AKG39_04725</name>
</gene>
<protein>
    <submittedName>
        <fullName evidence="1">Uncharacterized protein</fullName>
    </submittedName>
</protein>
<dbReference type="AlphaFoldDB" id="A0A0L6U2Z8"/>
<comment type="caution">
    <text evidence="1">The sequence shown here is derived from an EMBL/GenBank/DDBJ whole genome shotgun (WGS) entry which is preliminary data.</text>
</comment>
<accession>A0A0L6U2Z8</accession>
<proteinExistence type="predicted"/>
<name>A0A0L6U2Z8_9FIRM</name>
<dbReference type="RefSeq" id="WP_050739217.1">
    <property type="nucleotide sequence ID" value="NZ_LGYO01000009.1"/>
</dbReference>
<sequence>MSYFSEYENLIQNINADIAVGIIAVTDHIKVVRKRKTKTDGYRPINDYYYASNHPKVKFEEMRVCDVLQELLLRNMMR</sequence>
<dbReference type="EMBL" id="LGYO01000009">
    <property type="protein sequence ID" value="KNZ42742.1"/>
    <property type="molecule type" value="Genomic_DNA"/>
</dbReference>
<organism evidence="1 2">
    <name type="scientific">Acetobacterium bakii</name>
    <dbReference type="NCBI Taxonomy" id="52689"/>
    <lineage>
        <taxon>Bacteria</taxon>
        <taxon>Bacillati</taxon>
        <taxon>Bacillota</taxon>
        <taxon>Clostridia</taxon>
        <taxon>Eubacteriales</taxon>
        <taxon>Eubacteriaceae</taxon>
        <taxon>Acetobacterium</taxon>
    </lineage>
</organism>
<evidence type="ECO:0000313" key="2">
    <source>
        <dbReference type="Proteomes" id="UP000036873"/>
    </source>
</evidence>